<evidence type="ECO:0000313" key="3">
    <source>
        <dbReference type="EMBL" id="VDM44358.1"/>
    </source>
</evidence>
<dbReference type="AlphaFoldDB" id="A0A0B2VYB4"/>
<feature type="region of interest" description="Disordered" evidence="1">
    <location>
        <begin position="1"/>
        <end position="34"/>
    </location>
</feature>
<organism evidence="2 4">
    <name type="scientific">Toxocara canis</name>
    <name type="common">Canine roundworm</name>
    <dbReference type="NCBI Taxonomy" id="6265"/>
    <lineage>
        <taxon>Eukaryota</taxon>
        <taxon>Metazoa</taxon>
        <taxon>Ecdysozoa</taxon>
        <taxon>Nematoda</taxon>
        <taxon>Chromadorea</taxon>
        <taxon>Rhabditida</taxon>
        <taxon>Spirurina</taxon>
        <taxon>Ascaridomorpha</taxon>
        <taxon>Ascaridoidea</taxon>
        <taxon>Toxocaridae</taxon>
        <taxon>Toxocara</taxon>
    </lineage>
</organism>
<keyword evidence="4" id="KW-1185">Reference proteome</keyword>
<dbReference type="EMBL" id="UYWY01021532">
    <property type="protein sequence ID" value="VDM44358.1"/>
    <property type="molecule type" value="Genomic_DNA"/>
</dbReference>
<evidence type="ECO:0000256" key="1">
    <source>
        <dbReference type="SAM" id="MobiDB-lite"/>
    </source>
</evidence>
<dbReference type="EMBL" id="JPKZ01000635">
    <property type="protein sequence ID" value="KHN86287.1"/>
    <property type="molecule type" value="Genomic_DNA"/>
</dbReference>
<dbReference type="Proteomes" id="UP000031036">
    <property type="component" value="Unassembled WGS sequence"/>
</dbReference>
<feature type="region of interest" description="Disordered" evidence="1">
    <location>
        <begin position="119"/>
        <end position="141"/>
    </location>
</feature>
<dbReference type="OrthoDB" id="10596285at2759"/>
<proteinExistence type="predicted"/>
<evidence type="ECO:0000313" key="2">
    <source>
        <dbReference type="EMBL" id="KHN86287.1"/>
    </source>
</evidence>
<name>A0A0B2VYB4_TOXCA</name>
<feature type="compositionally biased region" description="Polar residues" evidence="1">
    <location>
        <begin position="7"/>
        <end position="34"/>
    </location>
</feature>
<evidence type="ECO:0000313" key="4">
    <source>
        <dbReference type="Proteomes" id="UP000031036"/>
    </source>
</evidence>
<feature type="compositionally biased region" description="Low complexity" evidence="1">
    <location>
        <begin position="121"/>
        <end position="139"/>
    </location>
</feature>
<reference evidence="3" key="2">
    <citation type="submission" date="2018-11" db="EMBL/GenBank/DDBJ databases">
        <authorList>
            <consortium name="Pathogen Informatics"/>
        </authorList>
    </citation>
    <scope>NUCLEOTIDE SEQUENCE [LARGE SCALE GENOMIC DNA]</scope>
</reference>
<protein>
    <submittedName>
        <fullName evidence="2">Uncharacterized protein</fullName>
    </submittedName>
</protein>
<reference evidence="2 4" key="1">
    <citation type="submission" date="2014-11" db="EMBL/GenBank/DDBJ databases">
        <title>Genetic blueprint of the zoonotic pathogen Toxocara canis.</title>
        <authorList>
            <person name="Zhu X.-Q."/>
            <person name="Korhonen P.K."/>
            <person name="Cai H."/>
            <person name="Young N.D."/>
            <person name="Nejsum P."/>
            <person name="von Samson-Himmelstjerna G."/>
            <person name="Boag P.R."/>
            <person name="Tan P."/>
            <person name="Li Q."/>
            <person name="Min J."/>
            <person name="Yang Y."/>
            <person name="Wang X."/>
            <person name="Fang X."/>
            <person name="Hall R.S."/>
            <person name="Hofmann A."/>
            <person name="Sternberg P.W."/>
            <person name="Jex A.R."/>
            <person name="Gasser R.B."/>
        </authorList>
    </citation>
    <scope>NUCLEOTIDE SEQUENCE [LARGE SCALE GENOMIC DNA]</scope>
    <source>
        <strain evidence="2">PN_DK_2014</strain>
    </source>
</reference>
<accession>A0A0B2VYB4</accession>
<sequence length="174" mass="18742">MAGFGQQPWSSNPSMDQQWGAHQQQFGPSQWSGWNPNMNSFGVQQGLNNSTMPMGYPNDMWSGQNQMGINQWNNQGNQWGQTGHWGNMAPTMNQGAWASQQENQWTHQHADLAGPAGFGGTTPSAVASTATAKPASSGSNLVLGNGTSGNLWEHANWPSSSYQLDAPQYAGMGR</sequence>
<gene>
    <name evidence="2" type="ORF">Tcan_13163</name>
    <name evidence="3" type="ORF">TCNE_LOCUS13037</name>
</gene>